<evidence type="ECO:0000259" key="3">
    <source>
        <dbReference type="Pfam" id="PF13358"/>
    </source>
</evidence>
<dbReference type="AlphaFoldDB" id="A0A4W5PBD7"/>
<dbReference type="GO" id="GO:0015074">
    <property type="term" value="P:DNA integration"/>
    <property type="evidence" value="ECO:0007669"/>
    <property type="project" value="InterPro"/>
</dbReference>
<keyword evidence="1" id="KW-1133">Transmembrane helix</keyword>
<evidence type="ECO:0000313" key="4">
    <source>
        <dbReference type="Ensembl" id="ENSHHUP00000058880.1"/>
    </source>
</evidence>
<dbReference type="Gene3D" id="3.30.420.10">
    <property type="entry name" value="Ribonuclease H-like superfamily/Ribonuclease H"/>
    <property type="match status" value="1"/>
</dbReference>
<keyword evidence="1" id="KW-0472">Membrane</keyword>
<reference evidence="4" key="2">
    <citation type="submission" date="2025-08" db="UniProtKB">
        <authorList>
            <consortium name="Ensembl"/>
        </authorList>
    </citation>
    <scope>IDENTIFICATION</scope>
</reference>
<dbReference type="PANTHER" id="PTHR23022:SF135">
    <property type="entry name" value="SI:DKEY-77F5.3"/>
    <property type="match status" value="1"/>
</dbReference>
<name>A0A4W5PBD7_9TELE</name>
<reference evidence="5" key="1">
    <citation type="submission" date="2018-06" db="EMBL/GenBank/DDBJ databases">
        <title>Genome assembly of Danube salmon.</title>
        <authorList>
            <person name="Macqueen D.J."/>
            <person name="Gundappa M.K."/>
        </authorList>
    </citation>
    <scope>NUCLEOTIDE SEQUENCE [LARGE SCALE GENOMIC DNA]</scope>
</reference>
<protein>
    <recommendedName>
        <fullName evidence="6">Transposase Tc1-like domain-containing protein</fullName>
    </recommendedName>
</protein>
<dbReference type="Ensembl" id="ENSHHUT00000060893.1">
    <property type="protein sequence ID" value="ENSHHUP00000058880.1"/>
    <property type="gene ID" value="ENSHHUG00000035020.1"/>
</dbReference>
<evidence type="ECO:0008006" key="6">
    <source>
        <dbReference type="Google" id="ProtNLM"/>
    </source>
</evidence>
<dbReference type="InterPro" id="IPR052338">
    <property type="entry name" value="Transposase_5"/>
</dbReference>
<keyword evidence="1" id="KW-0812">Transmembrane</keyword>
<dbReference type="Proteomes" id="UP000314982">
    <property type="component" value="Unassembled WGS sequence"/>
</dbReference>
<feature type="transmembrane region" description="Helical" evidence="1">
    <location>
        <begin position="20"/>
        <end position="42"/>
    </location>
</feature>
<proteinExistence type="predicted"/>
<dbReference type="InterPro" id="IPR002492">
    <property type="entry name" value="Transposase_Tc1-like"/>
</dbReference>
<dbReference type="GeneTree" id="ENSGT01150000286979"/>
<evidence type="ECO:0000313" key="5">
    <source>
        <dbReference type="Proteomes" id="UP000314982"/>
    </source>
</evidence>
<dbReference type="PANTHER" id="PTHR23022">
    <property type="entry name" value="TRANSPOSABLE ELEMENT-RELATED"/>
    <property type="match status" value="1"/>
</dbReference>
<feature type="domain" description="Tc1-like transposase DDE" evidence="3">
    <location>
        <begin position="175"/>
        <end position="326"/>
    </location>
</feature>
<reference evidence="4" key="3">
    <citation type="submission" date="2025-09" db="UniProtKB">
        <authorList>
            <consortium name="Ensembl"/>
        </authorList>
    </citation>
    <scope>IDENTIFICATION</scope>
</reference>
<accession>A0A4W5PBD7</accession>
<organism evidence="4 5">
    <name type="scientific">Hucho hucho</name>
    <name type="common">huchen</name>
    <dbReference type="NCBI Taxonomy" id="62062"/>
    <lineage>
        <taxon>Eukaryota</taxon>
        <taxon>Metazoa</taxon>
        <taxon>Chordata</taxon>
        <taxon>Craniata</taxon>
        <taxon>Vertebrata</taxon>
        <taxon>Euteleostomi</taxon>
        <taxon>Actinopterygii</taxon>
        <taxon>Neopterygii</taxon>
        <taxon>Teleostei</taxon>
        <taxon>Protacanthopterygii</taxon>
        <taxon>Salmoniformes</taxon>
        <taxon>Salmonidae</taxon>
        <taxon>Salmoninae</taxon>
        <taxon>Hucho</taxon>
    </lineage>
</organism>
<dbReference type="Pfam" id="PF01498">
    <property type="entry name" value="HTH_Tnp_Tc3_2"/>
    <property type="match status" value="1"/>
</dbReference>
<evidence type="ECO:0000259" key="2">
    <source>
        <dbReference type="Pfam" id="PF01498"/>
    </source>
</evidence>
<dbReference type="InterPro" id="IPR038717">
    <property type="entry name" value="Tc1-like_DDE_dom"/>
</dbReference>
<dbReference type="GO" id="GO:0003677">
    <property type="term" value="F:DNA binding"/>
    <property type="evidence" value="ECO:0007669"/>
    <property type="project" value="InterPro"/>
</dbReference>
<dbReference type="GO" id="GO:0006313">
    <property type="term" value="P:DNA transposition"/>
    <property type="evidence" value="ECO:0007669"/>
    <property type="project" value="InterPro"/>
</dbReference>
<feature type="domain" description="Transposase Tc1-like" evidence="2">
    <location>
        <begin position="96"/>
        <end position="164"/>
    </location>
</feature>
<evidence type="ECO:0000256" key="1">
    <source>
        <dbReference type="SAM" id="Phobius"/>
    </source>
</evidence>
<sequence>MFGFYRLTSSFPSLCTEGYFILVLDYAGLLFVPVYGCILCGYSVRQSLLAWTGVIIKIPFSHVLPPVPDSFHNRTTDITPSYRSGRRHVLSPRDERTLVRKVQINPRTTAKDLVSSSIFTGTKISISTVKQVLYRHNLKGRPARKKPLLQNHHKKARLWFATAHGDKDCTFWRNILWSDETKIELFGHNDHRYVWRKKGEACKSKNTIPNVKHGGGSIMLWGCFAAGGTGALHKIGGIMRQENYVDILKQHLKTSVGKLTLGCKWVFQIDSDPKHTSKVVAKWLKDNKVKVLEWPSQSPDLNLIEHLLAELEKRVRARRPTNLTQLHQVCQEEWAKIHPTYCGKLVEGYPKRLTQVKHFKGNATKY</sequence>
<dbReference type="Pfam" id="PF13358">
    <property type="entry name" value="DDE_3"/>
    <property type="match status" value="1"/>
</dbReference>
<dbReference type="STRING" id="62062.ENSHHUP00000058880"/>
<keyword evidence="5" id="KW-1185">Reference proteome</keyword>
<dbReference type="InterPro" id="IPR036397">
    <property type="entry name" value="RNaseH_sf"/>
</dbReference>